<gene>
    <name evidence="1" type="ORF">BLNAU_16947</name>
</gene>
<evidence type="ECO:0000313" key="1">
    <source>
        <dbReference type="EMBL" id="KAK2948147.1"/>
    </source>
</evidence>
<keyword evidence="2" id="KW-1185">Reference proteome</keyword>
<organism evidence="1 2">
    <name type="scientific">Blattamonas nauphoetae</name>
    <dbReference type="NCBI Taxonomy" id="2049346"/>
    <lineage>
        <taxon>Eukaryota</taxon>
        <taxon>Metamonada</taxon>
        <taxon>Preaxostyla</taxon>
        <taxon>Oxymonadida</taxon>
        <taxon>Blattamonas</taxon>
    </lineage>
</organism>
<accession>A0ABQ9XBV8</accession>
<dbReference type="EMBL" id="JARBJD010000183">
    <property type="protein sequence ID" value="KAK2948147.1"/>
    <property type="molecule type" value="Genomic_DNA"/>
</dbReference>
<comment type="caution">
    <text evidence="1">The sequence shown here is derived from an EMBL/GenBank/DDBJ whole genome shotgun (WGS) entry which is preliminary data.</text>
</comment>
<sequence length="346" mass="38405">MLPNSSTSHNVEQDLSRLWSLKTDLTSIESIEEASLLFQAIVSLIKSGHRLDSAATSRACLFLDTITPGSDPRLEPEEIFRSLVPLTDEACTGFAEGITTLITCQNSDIVHSTLSLLHDTVRNIACMDVFDFIETGFFALLPQSFFLSVMALPSQSLLHLCSVVFTCLDVDTDLTVTLIQQERDIQPEMIRQSMLDNVIRPLEPFLETICFRRRAFKDSEESFSFSAVLGMYLQISPFHAHLTHSAQLSLTCFACTDCIDFFSTDSLIDNFLTEIVLTITDGTSDGETVRSASSDLKATLREEGISDEVEQGLLRNFDGARGYYNSPTCARYIARLGGNTNTIGRF</sequence>
<protein>
    <submittedName>
        <fullName evidence="1">Uncharacterized protein</fullName>
    </submittedName>
</protein>
<proteinExistence type="predicted"/>
<reference evidence="1 2" key="1">
    <citation type="journal article" date="2022" name="bioRxiv">
        <title>Genomics of Preaxostyla Flagellates Illuminates Evolutionary Transitions and the Path Towards Mitochondrial Loss.</title>
        <authorList>
            <person name="Novak L.V.F."/>
            <person name="Treitli S.C."/>
            <person name="Pyrih J."/>
            <person name="Halakuc P."/>
            <person name="Pipaliya S.V."/>
            <person name="Vacek V."/>
            <person name="Brzon O."/>
            <person name="Soukal P."/>
            <person name="Eme L."/>
            <person name="Dacks J.B."/>
            <person name="Karnkowska A."/>
            <person name="Elias M."/>
            <person name="Hampl V."/>
        </authorList>
    </citation>
    <scope>NUCLEOTIDE SEQUENCE [LARGE SCALE GENOMIC DNA]</scope>
    <source>
        <strain evidence="1">NAU3</strain>
        <tissue evidence="1">Gut</tissue>
    </source>
</reference>
<evidence type="ECO:0000313" key="2">
    <source>
        <dbReference type="Proteomes" id="UP001281761"/>
    </source>
</evidence>
<dbReference type="Proteomes" id="UP001281761">
    <property type="component" value="Unassembled WGS sequence"/>
</dbReference>
<name>A0ABQ9XBV8_9EUKA</name>